<proteinExistence type="predicted"/>
<comment type="caution">
    <text evidence="2">The sequence shown here is derived from an EMBL/GenBank/DDBJ whole genome shotgun (WGS) entry which is preliminary data.</text>
</comment>
<sequence>MPPDASSFDASSVVLSAKKPPGIKLPFLPYANPRASTTLLLDGRLPTFIQISIVQRKINADLAGLQGAPAASADESRRNERQAAPGSPHTVLAIEEWSQAPGRAESRGLPLSTGVPFVDGLPNSWHSVEDPRAAAIDDPDRRTFPAP</sequence>
<reference evidence="2" key="1">
    <citation type="submission" date="2023-02" db="EMBL/GenBank/DDBJ databases">
        <title>Colletotrichum kahawae CIFC_Que2 genome sequencing and assembly.</title>
        <authorList>
            <person name="Baroncelli R."/>
        </authorList>
    </citation>
    <scope>NUCLEOTIDE SEQUENCE</scope>
    <source>
        <strain evidence="2">CIFC_Que2</strain>
    </source>
</reference>
<accession>A0AAD9YCK7</accession>
<evidence type="ECO:0000313" key="2">
    <source>
        <dbReference type="EMBL" id="KAK2755328.1"/>
    </source>
</evidence>
<name>A0AAD9YCK7_COLKA</name>
<dbReference type="AlphaFoldDB" id="A0AAD9YCK7"/>
<keyword evidence="3" id="KW-1185">Reference proteome</keyword>
<feature type="region of interest" description="Disordered" evidence="1">
    <location>
        <begin position="66"/>
        <end position="91"/>
    </location>
</feature>
<dbReference type="Proteomes" id="UP001281614">
    <property type="component" value="Unassembled WGS sequence"/>
</dbReference>
<gene>
    <name evidence="2" type="ORF">CKAH01_01220</name>
</gene>
<dbReference type="EMBL" id="VYYT01000222">
    <property type="protein sequence ID" value="KAK2755328.1"/>
    <property type="molecule type" value="Genomic_DNA"/>
</dbReference>
<protein>
    <submittedName>
        <fullName evidence="2">Uncharacterized protein</fullName>
    </submittedName>
</protein>
<organism evidence="2 3">
    <name type="scientific">Colletotrichum kahawae</name>
    <name type="common">Coffee berry disease fungus</name>
    <dbReference type="NCBI Taxonomy" id="34407"/>
    <lineage>
        <taxon>Eukaryota</taxon>
        <taxon>Fungi</taxon>
        <taxon>Dikarya</taxon>
        <taxon>Ascomycota</taxon>
        <taxon>Pezizomycotina</taxon>
        <taxon>Sordariomycetes</taxon>
        <taxon>Hypocreomycetidae</taxon>
        <taxon>Glomerellales</taxon>
        <taxon>Glomerellaceae</taxon>
        <taxon>Colletotrichum</taxon>
        <taxon>Colletotrichum gloeosporioides species complex</taxon>
    </lineage>
</organism>
<evidence type="ECO:0000313" key="3">
    <source>
        <dbReference type="Proteomes" id="UP001281614"/>
    </source>
</evidence>
<evidence type="ECO:0000256" key="1">
    <source>
        <dbReference type="SAM" id="MobiDB-lite"/>
    </source>
</evidence>